<organism evidence="3">
    <name type="scientific">marine sediment metagenome</name>
    <dbReference type="NCBI Taxonomy" id="412755"/>
    <lineage>
        <taxon>unclassified sequences</taxon>
        <taxon>metagenomes</taxon>
        <taxon>ecological metagenomes</taxon>
    </lineage>
</organism>
<gene>
    <name evidence="3" type="ORF">S03H2_67886</name>
</gene>
<dbReference type="InterPro" id="IPR004881">
    <property type="entry name" value="Ribosome_biogen_GTPase_RsgA"/>
</dbReference>
<keyword evidence="1" id="KW-0690">Ribosome biogenesis</keyword>
<dbReference type="InterPro" id="IPR027417">
    <property type="entry name" value="P-loop_NTPase"/>
</dbReference>
<evidence type="ECO:0000313" key="3">
    <source>
        <dbReference type="EMBL" id="GAH78695.1"/>
    </source>
</evidence>
<evidence type="ECO:0000259" key="2">
    <source>
        <dbReference type="PROSITE" id="PS50936"/>
    </source>
</evidence>
<dbReference type="InterPro" id="IPR010914">
    <property type="entry name" value="RsgA_GTPase_dom"/>
</dbReference>
<sequence>ANIETAFIVQSLDYNYNLRRLERYLAMINESNIRPIVLLSKNDLLSPLNVEEKISEIHTIMPDIQIMAFSNITNSGLSKIEELLIPGETFCLLGSSGVGKTSLLNNLLTEAQFETQAIREKDGKGRHTTARRHLNILKTVQCS</sequence>
<dbReference type="PROSITE" id="PS50936">
    <property type="entry name" value="ENGC_GTPASE"/>
    <property type="match status" value="1"/>
</dbReference>
<feature type="domain" description="EngC GTPase" evidence="2">
    <location>
        <begin position="1"/>
        <end position="143"/>
    </location>
</feature>
<name>X1JB03_9ZZZZ</name>
<feature type="non-terminal residue" evidence="3">
    <location>
        <position position="1"/>
    </location>
</feature>
<proteinExistence type="predicted"/>
<dbReference type="EMBL" id="BARU01044533">
    <property type="protein sequence ID" value="GAH78695.1"/>
    <property type="molecule type" value="Genomic_DNA"/>
</dbReference>
<evidence type="ECO:0000256" key="1">
    <source>
        <dbReference type="ARBA" id="ARBA00022517"/>
    </source>
</evidence>
<dbReference type="GO" id="GO:0042254">
    <property type="term" value="P:ribosome biogenesis"/>
    <property type="evidence" value="ECO:0007669"/>
    <property type="project" value="UniProtKB-KW"/>
</dbReference>
<dbReference type="SUPFAM" id="SSF52540">
    <property type="entry name" value="P-loop containing nucleoside triphosphate hydrolases"/>
    <property type="match status" value="1"/>
</dbReference>
<dbReference type="PANTHER" id="PTHR32120:SF10">
    <property type="entry name" value="SMALL RIBOSOMAL SUBUNIT BIOGENESIS GTPASE RSGA"/>
    <property type="match status" value="1"/>
</dbReference>
<accession>X1JB03</accession>
<reference evidence="3" key="1">
    <citation type="journal article" date="2014" name="Front. Microbiol.">
        <title>High frequency of phylogenetically diverse reductive dehalogenase-homologous genes in deep subseafloor sedimentary metagenomes.</title>
        <authorList>
            <person name="Kawai M."/>
            <person name="Futagami T."/>
            <person name="Toyoda A."/>
            <person name="Takaki Y."/>
            <person name="Nishi S."/>
            <person name="Hori S."/>
            <person name="Arai W."/>
            <person name="Tsubouchi T."/>
            <person name="Morono Y."/>
            <person name="Uchiyama I."/>
            <person name="Ito T."/>
            <person name="Fujiyama A."/>
            <person name="Inagaki F."/>
            <person name="Takami H."/>
        </authorList>
    </citation>
    <scope>NUCLEOTIDE SEQUENCE</scope>
    <source>
        <strain evidence="3">Expedition CK06-06</strain>
    </source>
</reference>
<dbReference type="GO" id="GO:0005525">
    <property type="term" value="F:GTP binding"/>
    <property type="evidence" value="ECO:0007669"/>
    <property type="project" value="InterPro"/>
</dbReference>
<dbReference type="Pfam" id="PF03193">
    <property type="entry name" value="RsgA_GTPase"/>
    <property type="match status" value="1"/>
</dbReference>
<protein>
    <recommendedName>
        <fullName evidence="2">EngC GTPase domain-containing protein</fullName>
    </recommendedName>
</protein>
<dbReference type="Gene3D" id="3.40.50.300">
    <property type="entry name" value="P-loop containing nucleotide triphosphate hydrolases"/>
    <property type="match status" value="1"/>
</dbReference>
<comment type="caution">
    <text evidence="3">The sequence shown here is derived from an EMBL/GenBank/DDBJ whole genome shotgun (WGS) entry which is preliminary data.</text>
</comment>
<dbReference type="PANTHER" id="PTHR32120">
    <property type="entry name" value="SMALL RIBOSOMAL SUBUNIT BIOGENESIS GTPASE RSGA"/>
    <property type="match status" value="1"/>
</dbReference>
<dbReference type="GO" id="GO:0003924">
    <property type="term" value="F:GTPase activity"/>
    <property type="evidence" value="ECO:0007669"/>
    <property type="project" value="InterPro"/>
</dbReference>
<dbReference type="AlphaFoldDB" id="X1JB03"/>